<protein>
    <recommendedName>
        <fullName evidence="3">DUF5615 domain-containing protein</fullName>
    </recommendedName>
</protein>
<organism evidence="1 2">
    <name type="scientific">Methylophilus flavus</name>
    <dbReference type="NCBI Taxonomy" id="640084"/>
    <lineage>
        <taxon>Bacteria</taxon>
        <taxon>Pseudomonadati</taxon>
        <taxon>Pseudomonadota</taxon>
        <taxon>Betaproteobacteria</taxon>
        <taxon>Nitrosomonadales</taxon>
        <taxon>Methylophilaceae</taxon>
        <taxon>Methylophilus</taxon>
    </lineage>
</organism>
<evidence type="ECO:0000313" key="1">
    <source>
        <dbReference type="EMBL" id="MFD1123377.1"/>
    </source>
</evidence>
<gene>
    <name evidence="1" type="ORF">ACFQ2T_12725</name>
</gene>
<dbReference type="EMBL" id="JBHTLN010000002">
    <property type="protein sequence ID" value="MFD1123377.1"/>
    <property type="molecule type" value="Genomic_DNA"/>
</dbReference>
<evidence type="ECO:0008006" key="3">
    <source>
        <dbReference type="Google" id="ProtNLM"/>
    </source>
</evidence>
<accession>A0ABW3PIM0</accession>
<dbReference type="RefSeq" id="WP_379034988.1">
    <property type="nucleotide sequence ID" value="NZ_JBHTLN010000002.1"/>
</dbReference>
<reference evidence="2" key="1">
    <citation type="journal article" date="2019" name="Int. J. Syst. Evol. Microbiol.">
        <title>The Global Catalogue of Microorganisms (GCM) 10K type strain sequencing project: providing services to taxonomists for standard genome sequencing and annotation.</title>
        <authorList>
            <consortium name="The Broad Institute Genomics Platform"/>
            <consortium name="The Broad Institute Genome Sequencing Center for Infectious Disease"/>
            <person name="Wu L."/>
            <person name="Ma J."/>
        </authorList>
    </citation>
    <scope>NUCLEOTIDE SEQUENCE [LARGE SCALE GENOMIC DNA]</scope>
    <source>
        <strain evidence="2">CCUG 58411</strain>
    </source>
</reference>
<evidence type="ECO:0000313" key="2">
    <source>
        <dbReference type="Proteomes" id="UP001597206"/>
    </source>
</evidence>
<dbReference type="Proteomes" id="UP001597206">
    <property type="component" value="Unassembled WGS sequence"/>
</dbReference>
<comment type="caution">
    <text evidence="1">The sequence shown here is derived from an EMBL/GenBank/DDBJ whole genome shotgun (WGS) entry which is preliminary data.</text>
</comment>
<sequence>MSFEDKSTDELIRIVKAGLGFTLDSVTISAEELHEIAEAACKSGAKVMIIHTPEIASMKVNCLFQSKKRNLTSVFDEHPAELNRKLKNAMSLGCL</sequence>
<proteinExistence type="predicted"/>
<keyword evidence="2" id="KW-1185">Reference proteome</keyword>
<name>A0ABW3PIM0_9PROT</name>